<dbReference type="EMBL" id="NARP01000046">
    <property type="protein sequence ID" value="OTP97920.1"/>
    <property type="molecule type" value="Genomic_DNA"/>
</dbReference>
<proteinExistence type="predicted"/>
<dbReference type="RefSeq" id="WP_086301724.1">
    <property type="nucleotide sequence ID" value="NZ_MZNE01000058.1"/>
</dbReference>
<accession>A0A242NEH0</accession>
<name>A0A242NEH0_9GAMM</name>
<evidence type="ECO:0000313" key="3">
    <source>
        <dbReference type="Proteomes" id="UP000194800"/>
    </source>
</evidence>
<evidence type="ECO:0000313" key="1">
    <source>
        <dbReference type="EMBL" id="OTP97920.1"/>
    </source>
</evidence>
<dbReference type="Proteomes" id="UP000194977">
    <property type="component" value="Unassembled WGS sequence"/>
</dbReference>
<organism evidence="1 4">
    <name type="scientific">Gilliamella apicola</name>
    <dbReference type="NCBI Taxonomy" id="1196095"/>
    <lineage>
        <taxon>Bacteria</taxon>
        <taxon>Pseudomonadati</taxon>
        <taxon>Pseudomonadota</taxon>
        <taxon>Gammaproteobacteria</taxon>
        <taxon>Orbales</taxon>
        <taxon>Orbaceae</taxon>
        <taxon>Gilliamella</taxon>
    </lineage>
</organism>
<dbReference type="OrthoDB" id="7081500at2"/>
<dbReference type="AlphaFoldDB" id="A0A242NEH0"/>
<evidence type="ECO:0000313" key="4">
    <source>
        <dbReference type="Proteomes" id="UP000194977"/>
    </source>
</evidence>
<comment type="caution">
    <text evidence="1">The sequence shown here is derived from an EMBL/GenBank/DDBJ whole genome shotgun (WGS) entry which is preliminary data.</text>
</comment>
<sequence>MKKKIFWGWLFFIFSFVVNATTFDTYNLKIIIYDSTPEAPVGRMRYEIAENYIVKYATLTCVQNEKVSSCTANEPDSKYTGYHNLFQLIPERYLRSDEDYNMQEYDGPGYKISIYSNRIDINNLFSSNTPDRKDKDVAEFLDKIDQLLAGKSEYQFEPIVMDK</sequence>
<keyword evidence="3" id="KW-1185">Reference proteome</keyword>
<gene>
    <name evidence="2" type="ORF">B6C91_09430</name>
    <name evidence="1" type="ORF">B6D08_13015</name>
</gene>
<protein>
    <submittedName>
        <fullName evidence="1">Uncharacterized protein</fullName>
    </submittedName>
</protein>
<evidence type="ECO:0000313" key="2">
    <source>
        <dbReference type="EMBL" id="OTQ09357.1"/>
    </source>
</evidence>
<reference evidence="3 4" key="1">
    <citation type="submission" date="2017-03" db="EMBL/GenBank/DDBJ databases">
        <title>Comparative genomics of honeybee gut symbionts reveal geographically distinct and subgroup specific antibiotic resistance.</title>
        <authorList>
            <person name="Ludvigsen J."/>
            <person name="Porcellato D."/>
            <person name="Labee-Lund T.M."/>
            <person name="Amdam G.V."/>
            <person name="Rudi K."/>
        </authorList>
    </citation>
    <scope>NUCLEOTIDE SEQUENCE [LARGE SCALE GENOMIC DNA]</scope>
    <source>
        <strain evidence="1 4">A-7-12</strain>
        <strain evidence="2 3">A-9-12</strain>
    </source>
</reference>
<dbReference type="Proteomes" id="UP000194800">
    <property type="component" value="Unassembled WGS sequence"/>
</dbReference>
<dbReference type="EMBL" id="NART01000044">
    <property type="protein sequence ID" value="OTQ09357.1"/>
    <property type="molecule type" value="Genomic_DNA"/>
</dbReference>